<dbReference type="AlphaFoldDB" id="A0AAV5VKH7"/>
<gene>
    <name evidence="2" type="ORF">PFISCL1PPCAC_11213</name>
</gene>
<evidence type="ECO:0000313" key="3">
    <source>
        <dbReference type="Proteomes" id="UP001432322"/>
    </source>
</evidence>
<sequence length="127" mass="14281">AVNFLFKYAVTCSVRLRMLFSRSSFIIGLFTLGALWIGIFLGTNMVYGVPNQSFINKTAKALNIRFATDFRHVYFGGVDSSTLQGGQSIGMLLATINYLSIIFSCIGTMLWCGWRINRRLKSKNMTE</sequence>
<feature type="non-terminal residue" evidence="2">
    <location>
        <position position="1"/>
    </location>
</feature>
<dbReference type="EMBL" id="BTSY01000003">
    <property type="protein sequence ID" value="GMT19916.1"/>
    <property type="molecule type" value="Genomic_DNA"/>
</dbReference>
<evidence type="ECO:0000256" key="1">
    <source>
        <dbReference type="SAM" id="Phobius"/>
    </source>
</evidence>
<name>A0AAV5VKH7_9BILA</name>
<reference evidence="2" key="1">
    <citation type="submission" date="2023-10" db="EMBL/GenBank/DDBJ databases">
        <title>Genome assembly of Pristionchus species.</title>
        <authorList>
            <person name="Yoshida K."/>
            <person name="Sommer R.J."/>
        </authorList>
    </citation>
    <scope>NUCLEOTIDE SEQUENCE</scope>
    <source>
        <strain evidence="2">RS5133</strain>
    </source>
</reference>
<keyword evidence="3" id="KW-1185">Reference proteome</keyword>
<accession>A0AAV5VKH7</accession>
<protein>
    <submittedName>
        <fullName evidence="2">Uncharacterized protein</fullName>
    </submittedName>
</protein>
<evidence type="ECO:0000313" key="2">
    <source>
        <dbReference type="EMBL" id="GMT19916.1"/>
    </source>
</evidence>
<keyword evidence="1" id="KW-1133">Transmembrane helix</keyword>
<dbReference type="PANTHER" id="PTHR46178">
    <property type="entry name" value="SEVEN TM RECEPTOR"/>
    <property type="match status" value="1"/>
</dbReference>
<dbReference type="Proteomes" id="UP001432322">
    <property type="component" value="Unassembled WGS sequence"/>
</dbReference>
<proteinExistence type="predicted"/>
<feature type="transmembrane region" description="Helical" evidence="1">
    <location>
        <begin position="89"/>
        <end position="114"/>
    </location>
</feature>
<organism evidence="2 3">
    <name type="scientific">Pristionchus fissidentatus</name>
    <dbReference type="NCBI Taxonomy" id="1538716"/>
    <lineage>
        <taxon>Eukaryota</taxon>
        <taxon>Metazoa</taxon>
        <taxon>Ecdysozoa</taxon>
        <taxon>Nematoda</taxon>
        <taxon>Chromadorea</taxon>
        <taxon>Rhabditida</taxon>
        <taxon>Rhabditina</taxon>
        <taxon>Diplogasteromorpha</taxon>
        <taxon>Diplogasteroidea</taxon>
        <taxon>Neodiplogasteridae</taxon>
        <taxon>Pristionchus</taxon>
    </lineage>
</organism>
<keyword evidence="1" id="KW-0472">Membrane</keyword>
<keyword evidence="1" id="KW-0812">Transmembrane</keyword>
<comment type="caution">
    <text evidence="2">The sequence shown here is derived from an EMBL/GenBank/DDBJ whole genome shotgun (WGS) entry which is preliminary data.</text>
</comment>
<dbReference type="PANTHER" id="PTHR46178:SF9">
    <property type="entry name" value="SEVEN TM RECEPTOR"/>
    <property type="match status" value="1"/>
</dbReference>
<feature type="non-terminal residue" evidence="2">
    <location>
        <position position="127"/>
    </location>
</feature>
<feature type="transmembrane region" description="Helical" evidence="1">
    <location>
        <begin position="25"/>
        <end position="47"/>
    </location>
</feature>